<reference evidence="1 2" key="1">
    <citation type="submission" date="2011-08" db="EMBL/GenBank/DDBJ databases">
        <title>The Genome Sequence of Selenomonas noxia F0398.</title>
        <authorList>
            <consortium name="The Broad Institute Genome Sequencing Platform"/>
            <person name="Earl A."/>
            <person name="Ward D."/>
            <person name="Feldgarden M."/>
            <person name="Gevers D."/>
            <person name="Izard J."/>
            <person name="Ganesan A."/>
            <person name="Blanton J.M."/>
            <person name="Baranova O.V."/>
            <person name="Tanner A.C."/>
            <person name="Dewhirst F.E."/>
            <person name="Young S.K."/>
            <person name="Zeng Q."/>
            <person name="Gargeya S."/>
            <person name="Fitzgerald M."/>
            <person name="Haas B."/>
            <person name="Abouelleil A."/>
            <person name="Alvarado L."/>
            <person name="Arachchi H.M."/>
            <person name="Berlin A."/>
            <person name="Brown A."/>
            <person name="Chapman S.B."/>
            <person name="Chen Z."/>
            <person name="Dunbar C."/>
            <person name="Freedman E."/>
            <person name="Gearin G."/>
            <person name="Gellesch M."/>
            <person name="Goldberg J."/>
            <person name="Griggs A."/>
            <person name="Gujja S."/>
            <person name="Heiman D."/>
            <person name="Howarth C."/>
            <person name="Larson L."/>
            <person name="Lui A."/>
            <person name="MacDonald P.J.P."/>
            <person name="Montmayeur A."/>
            <person name="Murphy C."/>
            <person name="Neiman D."/>
            <person name="Pearson M."/>
            <person name="Priest M."/>
            <person name="Roberts A."/>
            <person name="Saif S."/>
            <person name="Shea T."/>
            <person name="Shenoy N."/>
            <person name="Sisk P."/>
            <person name="Stolte C."/>
            <person name="Sykes S."/>
            <person name="Wortman J."/>
            <person name="Nusbaum C."/>
            <person name="Birren B."/>
        </authorList>
    </citation>
    <scope>NUCLEOTIDE SEQUENCE [LARGE SCALE GENOMIC DNA]</scope>
    <source>
        <strain evidence="1 2">F0398</strain>
    </source>
</reference>
<keyword evidence="2" id="KW-1185">Reference proteome</keyword>
<protein>
    <recommendedName>
        <fullName evidence="3">NTF2-like N-terminal transpeptidase domain-containing protein</fullName>
    </recommendedName>
</protein>
<evidence type="ECO:0000313" key="1">
    <source>
        <dbReference type="EMBL" id="EHG26075.1"/>
    </source>
</evidence>
<proteinExistence type="predicted"/>
<dbReference type="EMBL" id="ADGH01000003">
    <property type="protein sequence ID" value="EHG26075.1"/>
    <property type="molecule type" value="Genomic_DNA"/>
</dbReference>
<name>A0ABN0DSU9_9FIRM</name>
<comment type="caution">
    <text evidence="1">The sequence shown here is derived from an EMBL/GenBank/DDBJ whole genome shotgun (WGS) entry which is preliminary data.</text>
</comment>
<gene>
    <name evidence="1" type="ORF">HMPREF9432_00576</name>
</gene>
<evidence type="ECO:0008006" key="3">
    <source>
        <dbReference type="Google" id="ProtNLM"/>
    </source>
</evidence>
<accession>A0ABN0DSU9</accession>
<dbReference type="Proteomes" id="UP000003175">
    <property type="component" value="Unassembled WGS sequence"/>
</dbReference>
<sequence>MLIAAALIGGAYAGCCRQRERTPDYALVQIARAVQTEDRALFEQYVDTEAVLAGMHEDAAALIADNIDALHERHPSDWFFRHDAAFLRAYMAERRTADIAFARMMLDYYFDDARVPVTKEEGRARWASDEMRAAAASYTAAADPVRVQEGRAEADCIVRGNETTYGQLLPEASVTLELTRQADGRYRLTRVRTDARRPNGFFAVIDAAERYWELQGWD</sequence>
<organism evidence="1 2">
    <name type="scientific">Selenomonas noxia F0398</name>
    <dbReference type="NCBI Taxonomy" id="702437"/>
    <lineage>
        <taxon>Bacteria</taxon>
        <taxon>Bacillati</taxon>
        <taxon>Bacillota</taxon>
        <taxon>Negativicutes</taxon>
        <taxon>Selenomonadales</taxon>
        <taxon>Selenomonadaceae</taxon>
        <taxon>Selenomonas</taxon>
    </lineage>
</organism>
<dbReference type="RefSeq" id="WP_006696020.1">
    <property type="nucleotide sequence ID" value="NZ_JH376857.1"/>
</dbReference>
<evidence type="ECO:0000313" key="2">
    <source>
        <dbReference type="Proteomes" id="UP000003175"/>
    </source>
</evidence>